<reference evidence="10 11" key="1">
    <citation type="submission" date="2024-06" db="EMBL/GenBank/DDBJ databases">
        <title>Genomic Encyclopedia of Type Strains, Phase IV (KMG-IV): sequencing the most valuable type-strain genomes for metagenomic binning, comparative biology and taxonomic classification.</title>
        <authorList>
            <person name="Goeker M."/>
        </authorList>
    </citation>
    <scope>NUCLEOTIDE SEQUENCE [LARGE SCALE GENOMIC DNA]</scope>
    <source>
        <strain evidence="10 11">DSM 29780</strain>
    </source>
</reference>
<comment type="subcellular location">
    <subcellularLocation>
        <location evidence="1">Cell envelope</location>
    </subcellularLocation>
</comment>
<evidence type="ECO:0000256" key="2">
    <source>
        <dbReference type="ARBA" id="ARBA00009477"/>
    </source>
</evidence>
<evidence type="ECO:0000259" key="9">
    <source>
        <dbReference type="Pfam" id="PF25967"/>
    </source>
</evidence>
<sequence length="410" mass="43951">MYHGQNLRRLKACIFAAAVIAISATGLQAQDAPQMPPPAVGVLNLKAHAVPVISELPGRVAATRTSEVRARVSGILQERVFQQGTLVKQGDVLYRIDPRLFRVRVESAEASLRRAEATRDNAKAQFERQKTLRERNVASGIDFDNASVALAQSEADVALAQAALDEAKINLDYTEVRAPISGIIGGALATEGALVTADGGTNLALIQQIDPVYVDFTESAQDLIALRRAVSEGKLESPKPGQASVTLLFDGGDAYPEKGKLLFSSASVDPTTGQVTLRAEFPNPRTELLPGMYVRIRIEQAVQQGAITVPQRAVLRTQAGRPQVYVVEADGTARLRDIKLGQSIEQDWVVESGLKEGEKLIVDGVQKVRPDTKVVPQPWSPDAQPRADGAKTPDKAAAKPDDKPAAAPAK</sequence>
<dbReference type="Pfam" id="PF25967">
    <property type="entry name" value="RND-MFP_C"/>
    <property type="match status" value="1"/>
</dbReference>
<dbReference type="InterPro" id="IPR058625">
    <property type="entry name" value="MdtA-like_BSH"/>
</dbReference>
<proteinExistence type="inferred from homology"/>
<dbReference type="NCBIfam" id="TIGR01730">
    <property type="entry name" value="RND_mfp"/>
    <property type="match status" value="1"/>
</dbReference>
<dbReference type="PANTHER" id="PTHR30158:SF3">
    <property type="entry name" value="MULTIDRUG EFFLUX PUMP SUBUNIT ACRA-RELATED"/>
    <property type="match status" value="1"/>
</dbReference>
<evidence type="ECO:0000313" key="11">
    <source>
        <dbReference type="Proteomes" id="UP001549047"/>
    </source>
</evidence>
<evidence type="ECO:0000256" key="3">
    <source>
        <dbReference type="SAM" id="Coils"/>
    </source>
</evidence>
<dbReference type="InterPro" id="IPR058624">
    <property type="entry name" value="MdtA-like_HH"/>
</dbReference>
<feature type="region of interest" description="Disordered" evidence="4">
    <location>
        <begin position="370"/>
        <end position="410"/>
    </location>
</feature>
<dbReference type="PANTHER" id="PTHR30158">
    <property type="entry name" value="ACRA/E-RELATED COMPONENT OF DRUG EFFLUX TRANSPORTER"/>
    <property type="match status" value="1"/>
</dbReference>
<dbReference type="Proteomes" id="UP001549047">
    <property type="component" value="Unassembled WGS sequence"/>
</dbReference>
<accession>A0ABV2J2Y2</accession>
<gene>
    <name evidence="10" type="ORF">ABID16_002551</name>
</gene>
<dbReference type="InterPro" id="IPR058626">
    <property type="entry name" value="MdtA-like_b-barrel"/>
</dbReference>
<dbReference type="Gene3D" id="2.40.50.100">
    <property type="match status" value="1"/>
</dbReference>
<dbReference type="Gene3D" id="2.40.30.170">
    <property type="match status" value="1"/>
</dbReference>
<organism evidence="10 11">
    <name type="scientific">Rhizobium aquaticum</name>
    <dbReference type="NCBI Taxonomy" id="1549636"/>
    <lineage>
        <taxon>Bacteria</taxon>
        <taxon>Pseudomonadati</taxon>
        <taxon>Pseudomonadota</taxon>
        <taxon>Alphaproteobacteria</taxon>
        <taxon>Hyphomicrobiales</taxon>
        <taxon>Rhizobiaceae</taxon>
        <taxon>Rhizobium/Agrobacterium group</taxon>
        <taxon>Rhizobium</taxon>
    </lineage>
</organism>
<dbReference type="InterPro" id="IPR006143">
    <property type="entry name" value="RND_pump_MFP"/>
</dbReference>
<comment type="caution">
    <text evidence="10">The sequence shown here is derived from an EMBL/GenBank/DDBJ whole genome shotgun (WGS) entry which is preliminary data.</text>
</comment>
<evidence type="ECO:0000256" key="5">
    <source>
        <dbReference type="SAM" id="SignalP"/>
    </source>
</evidence>
<evidence type="ECO:0000256" key="4">
    <source>
        <dbReference type="SAM" id="MobiDB-lite"/>
    </source>
</evidence>
<dbReference type="SUPFAM" id="SSF111369">
    <property type="entry name" value="HlyD-like secretion proteins"/>
    <property type="match status" value="1"/>
</dbReference>
<keyword evidence="5" id="KW-0732">Signal</keyword>
<dbReference type="Pfam" id="PF25917">
    <property type="entry name" value="BSH_RND"/>
    <property type="match status" value="1"/>
</dbReference>
<comment type="similarity">
    <text evidence="2">Belongs to the membrane fusion protein (MFP) (TC 8.A.1) family.</text>
</comment>
<evidence type="ECO:0000256" key="1">
    <source>
        <dbReference type="ARBA" id="ARBA00004196"/>
    </source>
</evidence>
<dbReference type="RefSeq" id="WP_354556722.1">
    <property type="nucleotide sequence ID" value="NZ_JBEPMB010000003.1"/>
</dbReference>
<evidence type="ECO:0000259" key="6">
    <source>
        <dbReference type="Pfam" id="PF25876"/>
    </source>
</evidence>
<dbReference type="InterPro" id="IPR058627">
    <property type="entry name" value="MdtA-like_C"/>
</dbReference>
<dbReference type="Gene3D" id="1.10.287.470">
    <property type="entry name" value="Helix hairpin bin"/>
    <property type="match status" value="1"/>
</dbReference>
<feature type="domain" description="Multidrug resistance protein MdtA-like barrel-sandwich hybrid" evidence="7">
    <location>
        <begin position="64"/>
        <end position="207"/>
    </location>
</feature>
<protein>
    <submittedName>
        <fullName evidence="10">Membrane fusion protein (Multidrug efflux system)</fullName>
    </submittedName>
</protein>
<feature type="chain" id="PRO_5045493256" evidence="5">
    <location>
        <begin position="30"/>
        <end position="410"/>
    </location>
</feature>
<dbReference type="Pfam" id="PF25876">
    <property type="entry name" value="HH_MFP_RND"/>
    <property type="match status" value="1"/>
</dbReference>
<feature type="domain" description="Multidrug resistance protein MdtA-like C-terminal permuted SH3" evidence="9">
    <location>
        <begin position="306"/>
        <end position="367"/>
    </location>
</feature>
<evidence type="ECO:0000259" key="7">
    <source>
        <dbReference type="Pfam" id="PF25917"/>
    </source>
</evidence>
<name>A0ABV2J2Y2_9HYPH</name>
<feature type="domain" description="Multidrug resistance protein MdtA-like beta-barrel" evidence="8">
    <location>
        <begin position="211"/>
        <end position="300"/>
    </location>
</feature>
<dbReference type="Pfam" id="PF25944">
    <property type="entry name" value="Beta-barrel_RND"/>
    <property type="match status" value="1"/>
</dbReference>
<dbReference type="Gene3D" id="2.40.420.20">
    <property type="match status" value="1"/>
</dbReference>
<feature type="coiled-coil region" evidence="3">
    <location>
        <begin position="105"/>
        <end position="170"/>
    </location>
</feature>
<feature type="compositionally biased region" description="Basic and acidic residues" evidence="4">
    <location>
        <begin position="388"/>
        <end position="404"/>
    </location>
</feature>
<evidence type="ECO:0000259" key="8">
    <source>
        <dbReference type="Pfam" id="PF25944"/>
    </source>
</evidence>
<feature type="signal peptide" evidence="5">
    <location>
        <begin position="1"/>
        <end position="29"/>
    </location>
</feature>
<evidence type="ECO:0000313" key="10">
    <source>
        <dbReference type="EMBL" id="MET3614214.1"/>
    </source>
</evidence>
<keyword evidence="3" id="KW-0175">Coiled coil</keyword>
<keyword evidence="11" id="KW-1185">Reference proteome</keyword>
<feature type="domain" description="Multidrug resistance protein MdtA-like alpha-helical hairpin" evidence="6">
    <location>
        <begin position="106"/>
        <end position="174"/>
    </location>
</feature>
<dbReference type="EMBL" id="JBEPMB010000003">
    <property type="protein sequence ID" value="MET3614214.1"/>
    <property type="molecule type" value="Genomic_DNA"/>
</dbReference>